<reference evidence="11" key="1">
    <citation type="submission" date="2015-07" db="EMBL/GenBank/DDBJ databases">
        <title>Genome sequencing project for genomic taxonomy and phylogenomics of Bacillus-like bacteria.</title>
        <authorList>
            <person name="Liu B."/>
            <person name="Wang J."/>
            <person name="Zhu Y."/>
            <person name="Liu G."/>
            <person name="Chen Q."/>
            <person name="Chen Z."/>
            <person name="Lan J."/>
            <person name="Che J."/>
            <person name="Ge C."/>
            <person name="Shi H."/>
            <person name="Pan Z."/>
            <person name="Liu X."/>
        </authorList>
    </citation>
    <scope>NUCLEOTIDE SEQUENCE [LARGE SCALE GENOMIC DNA]</scope>
    <source>
        <strain evidence="11">DSM 9887</strain>
    </source>
</reference>
<evidence type="ECO:0000313" key="12">
    <source>
        <dbReference type="Proteomes" id="UP000319578"/>
    </source>
</evidence>
<dbReference type="SUPFAM" id="SSF88659">
    <property type="entry name" value="Sigma3 and sigma4 domains of RNA polymerase sigma factors"/>
    <property type="match status" value="1"/>
</dbReference>
<organism evidence="10 11">
    <name type="scientific">Brevibacillus reuszeri</name>
    <dbReference type="NCBI Taxonomy" id="54915"/>
    <lineage>
        <taxon>Bacteria</taxon>
        <taxon>Bacillati</taxon>
        <taxon>Bacillota</taxon>
        <taxon>Bacilli</taxon>
        <taxon>Bacillales</taxon>
        <taxon>Paenibacillaceae</taxon>
        <taxon>Brevibacillus</taxon>
    </lineage>
</organism>
<evidence type="ECO:0000259" key="7">
    <source>
        <dbReference type="Pfam" id="PF04542"/>
    </source>
</evidence>
<gene>
    <name evidence="9" type="primary">rpoD</name>
    <name evidence="10" type="ORF">ADS79_18730</name>
    <name evidence="9" type="ORF">BRE01_05970</name>
</gene>
<dbReference type="Proteomes" id="UP000319578">
    <property type="component" value="Unassembled WGS sequence"/>
</dbReference>
<evidence type="ECO:0000256" key="4">
    <source>
        <dbReference type="ARBA" id="ARBA00023125"/>
    </source>
</evidence>
<dbReference type="EMBL" id="BJON01000002">
    <property type="protein sequence ID" value="GED66895.1"/>
    <property type="molecule type" value="Genomic_DNA"/>
</dbReference>
<dbReference type="PANTHER" id="PTHR43133">
    <property type="entry name" value="RNA POLYMERASE ECF-TYPE SIGMA FACTO"/>
    <property type="match status" value="1"/>
</dbReference>
<dbReference type="Gene3D" id="1.10.1740.10">
    <property type="match status" value="1"/>
</dbReference>
<accession>A0A0K9YQ85</accession>
<dbReference type="CDD" id="cd06171">
    <property type="entry name" value="Sigma70_r4"/>
    <property type="match status" value="1"/>
</dbReference>
<dbReference type="RefSeq" id="WP_049739910.1">
    <property type="nucleotide sequence ID" value="NZ_BJON01000002.1"/>
</dbReference>
<evidence type="ECO:0000256" key="2">
    <source>
        <dbReference type="ARBA" id="ARBA00023015"/>
    </source>
</evidence>
<dbReference type="OrthoDB" id="9794508at2"/>
<dbReference type="STRING" id="54915.ADS79_18730"/>
<keyword evidence="4 6" id="KW-0238">DNA-binding</keyword>
<comment type="caution">
    <text evidence="10">The sequence shown here is derived from an EMBL/GenBank/DDBJ whole genome shotgun (WGS) entry which is preliminary data.</text>
</comment>
<dbReference type="Gene3D" id="1.10.10.10">
    <property type="entry name" value="Winged helix-like DNA-binding domain superfamily/Winged helix DNA-binding domain"/>
    <property type="match status" value="1"/>
</dbReference>
<feature type="domain" description="RNA polymerase sigma factor 70 region 4 type 2" evidence="8">
    <location>
        <begin position="120"/>
        <end position="167"/>
    </location>
</feature>
<dbReference type="SUPFAM" id="SSF88946">
    <property type="entry name" value="Sigma2 domain of RNA polymerase sigma factors"/>
    <property type="match status" value="1"/>
</dbReference>
<evidence type="ECO:0000313" key="10">
    <source>
        <dbReference type="EMBL" id="KNB70879.1"/>
    </source>
</evidence>
<dbReference type="Pfam" id="PF04542">
    <property type="entry name" value="Sigma70_r2"/>
    <property type="match status" value="1"/>
</dbReference>
<protein>
    <recommendedName>
        <fullName evidence="6">RNA polymerase sigma factor</fullName>
    </recommendedName>
</protein>
<feature type="domain" description="RNA polymerase sigma-70 region 2" evidence="7">
    <location>
        <begin position="20"/>
        <end position="82"/>
    </location>
</feature>
<dbReference type="InterPro" id="IPR013325">
    <property type="entry name" value="RNA_pol_sigma_r2"/>
</dbReference>
<evidence type="ECO:0000256" key="6">
    <source>
        <dbReference type="RuleBase" id="RU000716"/>
    </source>
</evidence>
<dbReference type="InterPro" id="IPR007627">
    <property type="entry name" value="RNA_pol_sigma70_r2"/>
</dbReference>
<dbReference type="PROSITE" id="PS01063">
    <property type="entry name" value="SIGMA70_ECF"/>
    <property type="match status" value="1"/>
</dbReference>
<keyword evidence="12" id="KW-1185">Reference proteome</keyword>
<dbReference type="AlphaFoldDB" id="A0A0K9YQ85"/>
<dbReference type="InterPro" id="IPR039425">
    <property type="entry name" value="RNA_pol_sigma-70-like"/>
</dbReference>
<dbReference type="InterPro" id="IPR014284">
    <property type="entry name" value="RNA_pol_sigma-70_dom"/>
</dbReference>
<keyword evidence="5 6" id="KW-0804">Transcription</keyword>
<dbReference type="Proteomes" id="UP000036834">
    <property type="component" value="Unassembled WGS sequence"/>
</dbReference>
<dbReference type="InterPro" id="IPR036388">
    <property type="entry name" value="WH-like_DNA-bd_sf"/>
</dbReference>
<proteinExistence type="inferred from homology"/>
<reference evidence="9 12" key="3">
    <citation type="submission" date="2019-06" db="EMBL/GenBank/DDBJ databases">
        <title>Whole genome shotgun sequence of Brevibacillus reuszeri NBRC 15719.</title>
        <authorList>
            <person name="Hosoyama A."/>
            <person name="Uohara A."/>
            <person name="Ohji S."/>
            <person name="Ichikawa N."/>
        </authorList>
    </citation>
    <scope>NUCLEOTIDE SEQUENCE [LARGE SCALE GENOMIC DNA]</scope>
    <source>
        <strain evidence="9 12">NBRC 15719</strain>
    </source>
</reference>
<dbReference type="PANTHER" id="PTHR43133:SF46">
    <property type="entry name" value="RNA POLYMERASE SIGMA-70 FACTOR ECF SUBFAMILY"/>
    <property type="match status" value="1"/>
</dbReference>
<evidence type="ECO:0000256" key="3">
    <source>
        <dbReference type="ARBA" id="ARBA00023082"/>
    </source>
</evidence>
<evidence type="ECO:0000256" key="1">
    <source>
        <dbReference type="ARBA" id="ARBA00010641"/>
    </source>
</evidence>
<reference evidence="10" key="2">
    <citation type="submission" date="2015-07" db="EMBL/GenBank/DDBJ databases">
        <title>MeaNS - Measles Nucleotide Surveillance Program.</title>
        <authorList>
            <person name="Tran T."/>
            <person name="Druce J."/>
        </authorList>
    </citation>
    <scope>NUCLEOTIDE SEQUENCE</scope>
    <source>
        <strain evidence="10">DSM 9887</strain>
    </source>
</reference>
<keyword evidence="3 6" id="KW-0731">Sigma factor</keyword>
<dbReference type="NCBIfam" id="TIGR02937">
    <property type="entry name" value="sigma70-ECF"/>
    <property type="match status" value="1"/>
</dbReference>
<comment type="similarity">
    <text evidence="1 6">Belongs to the sigma-70 factor family. ECF subfamily.</text>
</comment>
<evidence type="ECO:0000259" key="8">
    <source>
        <dbReference type="Pfam" id="PF08281"/>
    </source>
</evidence>
<keyword evidence="2 6" id="KW-0805">Transcription regulation</keyword>
<dbReference type="Pfam" id="PF08281">
    <property type="entry name" value="Sigma70_r4_2"/>
    <property type="match status" value="1"/>
</dbReference>
<sequence>MREHQDFSGLEKSQLVETLTTHQQDVRNYAYYITGKQDWADEITQEVFLKAWKALHLFRQESSLRTWLFTITRNVSHDYRRKCSDKRIWLETTTLRYIEASPSAENDFFKNNDKKTICKLVGTLPSGFQDVFVLDANYERSMEEIAHILQISIGTVKSRLYRARRKLSTSLVNEGIQIRI</sequence>
<dbReference type="InterPro" id="IPR013324">
    <property type="entry name" value="RNA_pol_sigma_r3/r4-like"/>
</dbReference>
<dbReference type="InterPro" id="IPR013249">
    <property type="entry name" value="RNA_pol_sigma70_r4_t2"/>
</dbReference>
<dbReference type="GO" id="GO:0006352">
    <property type="term" value="P:DNA-templated transcription initiation"/>
    <property type="evidence" value="ECO:0007669"/>
    <property type="project" value="InterPro"/>
</dbReference>
<dbReference type="PATRIC" id="fig|54915.3.peg.2844"/>
<evidence type="ECO:0000313" key="9">
    <source>
        <dbReference type="EMBL" id="GED66895.1"/>
    </source>
</evidence>
<evidence type="ECO:0000256" key="5">
    <source>
        <dbReference type="ARBA" id="ARBA00023163"/>
    </source>
</evidence>
<dbReference type="EMBL" id="LGIQ01000009">
    <property type="protein sequence ID" value="KNB70879.1"/>
    <property type="molecule type" value="Genomic_DNA"/>
</dbReference>
<evidence type="ECO:0000313" key="11">
    <source>
        <dbReference type="Proteomes" id="UP000036834"/>
    </source>
</evidence>
<dbReference type="InterPro" id="IPR000838">
    <property type="entry name" value="RNA_pol_sigma70_ECF_CS"/>
</dbReference>
<dbReference type="GO" id="GO:0006950">
    <property type="term" value="P:response to stress"/>
    <property type="evidence" value="ECO:0007669"/>
    <property type="project" value="UniProtKB-ARBA"/>
</dbReference>
<dbReference type="GO" id="GO:0016987">
    <property type="term" value="F:sigma factor activity"/>
    <property type="evidence" value="ECO:0007669"/>
    <property type="project" value="UniProtKB-KW"/>
</dbReference>
<name>A0A0K9YQ85_9BACL</name>
<dbReference type="GO" id="GO:0003677">
    <property type="term" value="F:DNA binding"/>
    <property type="evidence" value="ECO:0007669"/>
    <property type="project" value="UniProtKB-KW"/>
</dbReference>